<keyword evidence="1" id="KW-0175">Coiled coil</keyword>
<feature type="region of interest" description="Disordered" evidence="2">
    <location>
        <begin position="1"/>
        <end position="35"/>
    </location>
</feature>
<dbReference type="RefSeq" id="WP_002480325.1">
    <property type="nucleotide sequence ID" value="NZ_CACRUO010000030.1"/>
</dbReference>
<evidence type="ECO:0000256" key="1">
    <source>
        <dbReference type="SAM" id="Coils"/>
    </source>
</evidence>
<dbReference type="AlphaFoldDB" id="A0A6N3BCI6"/>
<reference evidence="3" key="1">
    <citation type="submission" date="2019-11" db="EMBL/GenBank/DDBJ databases">
        <authorList>
            <person name="Feng L."/>
        </authorList>
    </citation>
    <scope>NUCLEOTIDE SEQUENCE</scope>
    <source>
        <strain evidence="3">SsimulansLFYP27</strain>
    </source>
</reference>
<accession>A0A6N3BCI6</accession>
<sequence>MSRQGLNKNDKNETSHPTHYEGLDHSGKSEEHFDLHKANDLLTEYKENENKWSKEERTKELELIEDEIKKQKMLVKDRVKPDSQPEKDRLANLSDKVTEQVFGIFEHTDDLEEAKRFLESHYQRGKVDIAYGRSFILVCEDSLLAQAKSEYSSNKDNEELVNFISEKNIELSKEIMSDDYVHLLEVEREFLKILMKNNQLDEI</sequence>
<gene>
    <name evidence="3" type="ORF">SSLFYP27_01212</name>
</gene>
<feature type="compositionally biased region" description="Basic and acidic residues" evidence="2">
    <location>
        <begin position="8"/>
        <end position="35"/>
    </location>
</feature>
<dbReference type="EMBL" id="CACRUO010000030">
    <property type="protein sequence ID" value="VYU01632.1"/>
    <property type="molecule type" value="Genomic_DNA"/>
</dbReference>
<name>A0A6N3BCI6_STASI</name>
<evidence type="ECO:0000256" key="2">
    <source>
        <dbReference type="SAM" id="MobiDB-lite"/>
    </source>
</evidence>
<evidence type="ECO:0000313" key="3">
    <source>
        <dbReference type="EMBL" id="VYU01632.1"/>
    </source>
</evidence>
<feature type="coiled-coil region" evidence="1">
    <location>
        <begin position="35"/>
        <end position="74"/>
    </location>
</feature>
<dbReference type="GeneID" id="77332720"/>
<organism evidence="3">
    <name type="scientific">Staphylococcus simulans</name>
    <dbReference type="NCBI Taxonomy" id="1286"/>
    <lineage>
        <taxon>Bacteria</taxon>
        <taxon>Bacillati</taxon>
        <taxon>Bacillota</taxon>
        <taxon>Bacilli</taxon>
        <taxon>Bacillales</taxon>
        <taxon>Staphylococcaceae</taxon>
        <taxon>Staphylococcus</taxon>
    </lineage>
</organism>
<protein>
    <submittedName>
        <fullName evidence="3">Uncharacterized protein</fullName>
    </submittedName>
</protein>
<proteinExistence type="predicted"/>